<keyword evidence="5 11" id="KW-0863">Zinc-finger</keyword>
<dbReference type="SMART" id="SM00355">
    <property type="entry name" value="ZnF_C2H2"/>
    <property type="match status" value="6"/>
</dbReference>
<dbReference type="GO" id="GO:0005634">
    <property type="term" value="C:nucleus"/>
    <property type="evidence" value="ECO:0007669"/>
    <property type="project" value="UniProtKB-SubCell"/>
</dbReference>
<evidence type="ECO:0000256" key="6">
    <source>
        <dbReference type="ARBA" id="ARBA00022833"/>
    </source>
</evidence>
<dbReference type="FunFam" id="3.30.160.60:FF:000965">
    <property type="entry name" value="Neurotrophin receptor-interacting factor homolog"/>
    <property type="match status" value="1"/>
</dbReference>
<feature type="domain" description="C2H2-type" evidence="13">
    <location>
        <begin position="356"/>
        <end position="383"/>
    </location>
</feature>
<dbReference type="FunFam" id="3.30.160.60:FF:001506">
    <property type="entry name" value="Zinc finger protein"/>
    <property type="match status" value="1"/>
</dbReference>
<accession>A0A3B4TZF3</accession>
<evidence type="ECO:0000313" key="14">
    <source>
        <dbReference type="Ensembl" id="ENSSDUP00000011442.1"/>
    </source>
</evidence>
<dbReference type="GeneTree" id="ENSGT00940000164868"/>
<dbReference type="PROSITE" id="PS50157">
    <property type="entry name" value="ZINC_FINGER_C2H2_2"/>
    <property type="match status" value="6"/>
</dbReference>
<evidence type="ECO:0000256" key="5">
    <source>
        <dbReference type="ARBA" id="ARBA00022771"/>
    </source>
</evidence>
<feature type="domain" description="C2H2-type" evidence="13">
    <location>
        <begin position="300"/>
        <end position="327"/>
    </location>
</feature>
<evidence type="ECO:0000256" key="2">
    <source>
        <dbReference type="ARBA" id="ARBA00006991"/>
    </source>
</evidence>
<feature type="domain" description="C2H2-type" evidence="13">
    <location>
        <begin position="244"/>
        <end position="271"/>
    </location>
</feature>
<feature type="compositionally biased region" description="Polar residues" evidence="12">
    <location>
        <begin position="146"/>
        <end position="155"/>
    </location>
</feature>
<reference evidence="14" key="1">
    <citation type="submission" date="2025-08" db="UniProtKB">
        <authorList>
            <consortium name="Ensembl"/>
        </authorList>
    </citation>
    <scope>IDENTIFICATION</scope>
</reference>
<dbReference type="Proteomes" id="UP000261420">
    <property type="component" value="Unplaced"/>
</dbReference>
<organism evidence="14 15">
    <name type="scientific">Seriola dumerili</name>
    <name type="common">Greater amberjack</name>
    <name type="synonym">Caranx dumerili</name>
    <dbReference type="NCBI Taxonomy" id="41447"/>
    <lineage>
        <taxon>Eukaryota</taxon>
        <taxon>Metazoa</taxon>
        <taxon>Chordata</taxon>
        <taxon>Craniata</taxon>
        <taxon>Vertebrata</taxon>
        <taxon>Euteleostomi</taxon>
        <taxon>Actinopterygii</taxon>
        <taxon>Neopterygii</taxon>
        <taxon>Teleostei</taxon>
        <taxon>Neoteleostei</taxon>
        <taxon>Acanthomorphata</taxon>
        <taxon>Carangaria</taxon>
        <taxon>Carangiformes</taxon>
        <taxon>Carangidae</taxon>
        <taxon>Seriola</taxon>
    </lineage>
</organism>
<dbReference type="PANTHER" id="PTHR16515">
    <property type="entry name" value="PR DOMAIN ZINC FINGER PROTEIN"/>
    <property type="match status" value="1"/>
</dbReference>
<dbReference type="SUPFAM" id="SSF57667">
    <property type="entry name" value="beta-beta-alpha zinc fingers"/>
    <property type="match status" value="3"/>
</dbReference>
<evidence type="ECO:0000256" key="9">
    <source>
        <dbReference type="ARBA" id="ARBA00023163"/>
    </source>
</evidence>
<comment type="subcellular location">
    <subcellularLocation>
        <location evidence="1">Nucleus</location>
    </subcellularLocation>
</comment>
<dbReference type="GO" id="GO:0003677">
    <property type="term" value="F:DNA binding"/>
    <property type="evidence" value="ECO:0007669"/>
    <property type="project" value="UniProtKB-KW"/>
</dbReference>
<dbReference type="FunFam" id="3.30.160.60:FF:000870">
    <property type="entry name" value="zinc finger protein 197 isoform X1"/>
    <property type="match status" value="1"/>
</dbReference>
<dbReference type="KEGG" id="sdu:111227102"/>
<evidence type="ECO:0000256" key="3">
    <source>
        <dbReference type="ARBA" id="ARBA00022723"/>
    </source>
</evidence>
<keyword evidence="8" id="KW-0238">DNA-binding</keyword>
<dbReference type="RefSeq" id="XP_022608223.1">
    <property type="nucleotide sequence ID" value="XM_022752502.1"/>
</dbReference>
<dbReference type="GO" id="GO:0008270">
    <property type="term" value="F:zinc ion binding"/>
    <property type="evidence" value="ECO:0007669"/>
    <property type="project" value="UniProtKB-KW"/>
</dbReference>
<evidence type="ECO:0000256" key="11">
    <source>
        <dbReference type="PROSITE-ProRule" id="PRU00042"/>
    </source>
</evidence>
<feature type="region of interest" description="Disordered" evidence="12">
    <location>
        <begin position="138"/>
        <end position="200"/>
    </location>
</feature>
<evidence type="ECO:0000256" key="12">
    <source>
        <dbReference type="SAM" id="MobiDB-lite"/>
    </source>
</evidence>
<feature type="domain" description="C2H2-type" evidence="13">
    <location>
        <begin position="328"/>
        <end position="355"/>
    </location>
</feature>
<reference evidence="14" key="2">
    <citation type="submission" date="2025-09" db="UniProtKB">
        <authorList>
            <consortium name="Ensembl"/>
        </authorList>
    </citation>
    <scope>IDENTIFICATION</scope>
</reference>
<name>A0A3B4TZF3_SERDU</name>
<dbReference type="InterPro" id="IPR036236">
    <property type="entry name" value="Znf_C2H2_sf"/>
</dbReference>
<evidence type="ECO:0000256" key="7">
    <source>
        <dbReference type="ARBA" id="ARBA00023015"/>
    </source>
</evidence>
<dbReference type="InterPro" id="IPR050331">
    <property type="entry name" value="Zinc_finger"/>
</dbReference>
<dbReference type="Pfam" id="PF00096">
    <property type="entry name" value="zf-C2H2"/>
    <property type="match status" value="5"/>
</dbReference>
<feature type="domain" description="C2H2-type" evidence="13">
    <location>
        <begin position="200"/>
        <end position="227"/>
    </location>
</feature>
<keyword evidence="6" id="KW-0862">Zinc</keyword>
<dbReference type="InterPro" id="IPR013087">
    <property type="entry name" value="Znf_C2H2_type"/>
</dbReference>
<dbReference type="PANTHER" id="PTHR16515:SF66">
    <property type="entry name" value="C2H2-TYPE DOMAIN-CONTAINING PROTEIN"/>
    <property type="match status" value="1"/>
</dbReference>
<dbReference type="PROSITE" id="PS00028">
    <property type="entry name" value="ZINC_FINGER_C2H2_1"/>
    <property type="match status" value="5"/>
</dbReference>
<evidence type="ECO:0000256" key="4">
    <source>
        <dbReference type="ARBA" id="ARBA00022737"/>
    </source>
</evidence>
<dbReference type="GeneID" id="111227102"/>
<evidence type="ECO:0000259" key="13">
    <source>
        <dbReference type="PROSITE" id="PS50157"/>
    </source>
</evidence>
<evidence type="ECO:0000313" key="15">
    <source>
        <dbReference type="Proteomes" id="UP000261420"/>
    </source>
</evidence>
<comment type="similarity">
    <text evidence="2">Belongs to the krueppel C2H2-type zinc-finger protein family.</text>
</comment>
<dbReference type="Ensembl" id="ENSSDUT00000011656.1">
    <property type="protein sequence ID" value="ENSSDUP00000011442.1"/>
    <property type="gene ID" value="ENSSDUG00000008329.1"/>
</dbReference>
<keyword evidence="9" id="KW-0804">Transcription</keyword>
<dbReference type="Gene3D" id="3.30.160.60">
    <property type="entry name" value="Classic Zinc Finger"/>
    <property type="match status" value="5"/>
</dbReference>
<dbReference type="FunFam" id="3.30.160.60:FF:000446">
    <property type="entry name" value="Zinc finger protein"/>
    <property type="match status" value="1"/>
</dbReference>
<keyword evidence="10" id="KW-0539">Nucleus</keyword>
<dbReference type="FunFam" id="3.30.160.60:FF:001289">
    <property type="entry name" value="Zinc finger protein 574"/>
    <property type="match status" value="1"/>
</dbReference>
<proteinExistence type="inferred from homology"/>
<dbReference type="GO" id="GO:0006357">
    <property type="term" value="P:regulation of transcription by RNA polymerase II"/>
    <property type="evidence" value="ECO:0007669"/>
    <property type="project" value="UniProtKB-ARBA"/>
</dbReference>
<feature type="domain" description="C2H2-type" evidence="13">
    <location>
        <begin position="272"/>
        <end position="299"/>
    </location>
</feature>
<evidence type="ECO:0000256" key="1">
    <source>
        <dbReference type="ARBA" id="ARBA00004123"/>
    </source>
</evidence>
<keyword evidence="4" id="KW-0677">Repeat</keyword>
<dbReference type="AlphaFoldDB" id="A0A3B4TZF3"/>
<evidence type="ECO:0000256" key="10">
    <source>
        <dbReference type="ARBA" id="ARBA00023242"/>
    </source>
</evidence>
<evidence type="ECO:0000256" key="8">
    <source>
        <dbReference type="ARBA" id="ARBA00023125"/>
    </source>
</evidence>
<keyword evidence="15" id="KW-1185">Reference proteome</keyword>
<sequence length="384" mass="42984">MFQLRSFVHQRLYAAAEEILGEVEKTITLALYEAGVHRPRDEPHATESPLTTGTVTGEEVLQETSPQRLIQEQSEVPGSSHTCADTENNDGTYCLVQIDFKIKEEQEELGDDSETQEVISPSPEVVKIEQDQPETHMINELPPVSSDDSAAQSENSDSDEEWVHSKGAEALQRQNGSKEQKGQAALPDGDSSAKSPKDRSVCPVCGKGFQYIRPFMKHLKTHNRTSESTKELLSHLQSAHSKRLVCEVCGKTFTNPGCLHIHSKIHTGIKDFKCQDCGKSFVRKEHLTVHMRTHSGERPYHCDVCGRAFTQSQNLKVHRLTHTGERSYQCGSCGKFFYTHGQLKKHMKRFSGEKPFSCDICGKIFCQRGQMTEHQDAHAGGSME</sequence>
<keyword evidence="7" id="KW-0805">Transcription regulation</keyword>
<keyword evidence="3" id="KW-0479">Metal-binding</keyword>
<protein>
    <submittedName>
        <fullName evidence="14">Zinc finger protein 32-like</fullName>
    </submittedName>
</protein>